<evidence type="ECO:0000313" key="2">
    <source>
        <dbReference type="EMBL" id="KZR96234.1"/>
    </source>
</evidence>
<proteinExistence type="predicted"/>
<feature type="region of interest" description="Disordered" evidence="1">
    <location>
        <begin position="9"/>
        <end position="32"/>
    </location>
</feature>
<protein>
    <submittedName>
        <fullName evidence="2">Uncharacterized protein</fullName>
    </submittedName>
</protein>
<dbReference type="Proteomes" id="UP000076858">
    <property type="component" value="Unassembled WGS sequence"/>
</dbReference>
<dbReference type="AlphaFoldDB" id="A0A162CYN4"/>
<organism evidence="2 3">
    <name type="scientific">Daphnia magna</name>
    <dbReference type="NCBI Taxonomy" id="35525"/>
    <lineage>
        <taxon>Eukaryota</taxon>
        <taxon>Metazoa</taxon>
        <taxon>Ecdysozoa</taxon>
        <taxon>Arthropoda</taxon>
        <taxon>Crustacea</taxon>
        <taxon>Branchiopoda</taxon>
        <taxon>Diplostraca</taxon>
        <taxon>Cladocera</taxon>
        <taxon>Anomopoda</taxon>
        <taxon>Daphniidae</taxon>
        <taxon>Daphnia</taxon>
    </lineage>
</organism>
<sequence>MEVTYSLIVSEENSEPMEATNSLNVSEEDSEPMEATNSFIVSQEYDIPVAEADNIVVLPINTITTSKERKKTVVSLEENERRAITNPVNNLNQSCQKKNSQLNRSYLVFQIYFINEKSMCIYYFLIY</sequence>
<evidence type="ECO:0000313" key="3">
    <source>
        <dbReference type="Proteomes" id="UP000076858"/>
    </source>
</evidence>
<comment type="caution">
    <text evidence="2">The sequence shown here is derived from an EMBL/GenBank/DDBJ whole genome shotgun (WGS) entry which is preliminary data.</text>
</comment>
<evidence type="ECO:0000256" key="1">
    <source>
        <dbReference type="SAM" id="MobiDB-lite"/>
    </source>
</evidence>
<reference evidence="2 3" key="1">
    <citation type="submission" date="2016-03" db="EMBL/GenBank/DDBJ databases">
        <title>EvidentialGene: Evidence-directed Construction of Genes on Genomes.</title>
        <authorList>
            <person name="Gilbert D.G."/>
            <person name="Choi J.-H."/>
            <person name="Mockaitis K."/>
            <person name="Colbourne J."/>
            <person name="Pfrender M."/>
        </authorList>
    </citation>
    <scope>NUCLEOTIDE SEQUENCE [LARGE SCALE GENOMIC DNA]</scope>
    <source>
        <strain evidence="2 3">Xinb3</strain>
        <tissue evidence="2">Complete organism</tissue>
    </source>
</reference>
<gene>
    <name evidence="2" type="ORF">APZ42_009541</name>
</gene>
<dbReference type="EMBL" id="LRGB01025626">
    <property type="protein sequence ID" value="KZR96234.1"/>
    <property type="molecule type" value="Genomic_DNA"/>
</dbReference>
<keyword evidence="3" id="KW-1185">Reference proteome</keyword>
<accession>A0A162CYN4</accession>
<name>A0A162CYN4_9CRUS</name>